<dbReference type="InterPro" id="IPR036249">
    <property type="entry name" value="Thioredoxin-like_sf"/>
</dbReference>
<keyword evidence="3" id="KW-0712">Selenocysteine</keyword>
<organism evidence="5 6">
    <name type="scientific">Patiria miniata</name>
    <name type="common">Bat star</name>
    <name type="synonym">Asterina miniata</name>
    <dbReference type="NCBI Taxonomy" id="46514"/>
    <lineage>
        <taxon>Eukaryota</taxon>
        <taxon>Metazoa</taxon>
        <taxon>Echinodermata</taxon>
        <taxon>Eleutherozoa</taxon>
        <taxon>Asterozoa</taxon>
        <taxon>Asteroidea</taxon>
        <taxon>Valvatacea</taxon>
        <taxon>Valvatida</taxon>
        <taxon>Asterinidae</taxon>
        <taxon>Patiria</taxon>
    </lineage>
</organism>
<accession>A0A914A7R0</accession>
<sequence>MALDLGKVLVVLSLFATVIVTGEDAGDGARSEERLVFSGRLESCSGCQLNRLPEVKAFVTHDLPLYHNIPFKHIGGADPDLLLLDKEGSIIKRIGLKTFKRAEINDLFGSLGFYKKGSSDEEVPEEFLEGPYLPKETKEEEEEPAEDTEEQKDEL</sequence>
<protein>
    <recommendedName>
        <fullName evidence="4">Selenoprotein M</fullName>
    </recommendedName>
</protein>
<dbReference type="GeneID" id="119730562"/>
<keyword evidence="6" id="KW-1185">Reference proteome</keyword>
<dbReference type="PANTHER" id="PTHR13077:SF7">
    <property type="entry name" value="SELENOPROTEIN M"/>
    <property type="match status" value="1"/>
</dbReference>
<reference evidence="5" key="1">
    <citation type="submission" date="2022-11" db="UniProtKB">
        <authorList>
            <consortium name="EnsemblMetazoa"/>
        </authorList>
    </citation>
    <scope>IDENTIFICATION</scope>
</reference>
<dbReference type="AlphaFoldDB" id="A0A914A7R0"/>
<evidence type="ECO:0000313" key="5">
    <source>
        <dbReference type="EnsemblMetazoa" id="XP_038059466.1"/>
    </source>
</evidence>
<dbReference type="Proteomes" id="UP000887568">
    <property type="component" value="Unplaced"/>
</dbReference>
<dbReference type="GO" id="GO:0005788">
    <property type="term" value="C:endoplasmic reticulum lumen"/>
    <property type="evidence" value="ECO:0007669"/>
    <property type="project" value="TreeGrafter"/>
</dbReference>
<evidence type="ECO:0000256" key="4">
    <source>
        <dbReference type="ARBA" id="ARBA00040773"/>
    </source>
</evidence>
<dbReference type="EnsemblMetazoa" id="XM_038203538.1">
    <property type="protein sequence ID" value="XP_038059466.1"/>
    <property type="gene ID" value="LOC119730562"/>
</dbReference>
<dbReference type="InterPro" id="IPR038219">
    <property type="entry name" value="Sep15/SelM_sf"/>
</dbReference>
<dbReference type="PANTHER" id="PTHR13077">
    <property type="entry name" value="SELENOPROTEIN F"/>
    <property type="match status" value="1"/>
</dbReference>
<dbReference type="OrthoDB" id="25165at2759"/>
<comment type="similarity">
    <text evidence="1">Belongs to the selenoprotein M/F family.</text>
</comment>
<evidence type="ECO:0000313" key="6">
    <source>
        <dbReference type="Proteomes" id="UP000887568"/>
    </source>
</evidence>
<keyword evidence="2" id="KW-0732">Signal</keyword>
<proteinExistence type="inferred from homology"/>
<name>A0A914A7R0_PATMI</name>
<dbReference type="InterPro" id="IPR014912">
    <property type="entry name" value="Sep15_SelM_dom"/>
</dbReference>
<dbReference type="Gene3D" id="3.40.30.50">
    <property type="entry name" value="Sep15/SelM thioredoxin-like domain, active-site redox motif"/>
    <property type="match status" value="1"/>
</dbReference>
<evidence type="ECO:0000256" key="2">
    <source>
        <dbReference type="ARBA" id="ARBA00022729"/>
    </source>
</evidence>
<evidence type="ECO:0000256" key="3">
    <source>
        <dbReference type="ARBA" id="ARBA00022933"/>
    </source>
</evidence>
<dbReference type="SUPFAM" id="SSF52833">
    <property type="entry name" value="Thioredoxin-like"/>
    <property type="match status" value="1"/>
</dbReference>
<dbReference type="InterPro" id="IPR039992">
    <property type="entry name" value="Sep15_SelM"/>
</dbReference>
<dbReference type="RefSeq" id="XP_038059466.1">
    <property type="nucleotide sequence ID" value="XM_038203538.1"/>
</dbReference>
<dbReference type="GO" id="GO:0016491">
    <property type="term" value="F:oxidoreductase activity"/>
    <property type="evidence" value="ECO:0007669"/>
    <property type="project" value="TreeGrafter"/>
</dbReference>
<dbReference type="Pfam" id="PF08806">
    <property type="entry name" value="Sep15_SelM"/>
    <property type="match status" value="1"/>
</dbReference>
<evidence type="ECO:0000256" key="1">
    <source>
        <dbReference type="ARBA" id="ARBA00005742"/>
    </source>
</evidence>